<evidence type="ECO:0000256" key="13">
    <source>
        <dbReference type="ARBA" id="ARBA00033450"/>
    </source>
</evidence>
<dbReference type="EC" id="3.4.24.55" evidence="4"/>
<dbReference type="InterPro" id="IPR054734">
    <property type="entry name" value="PqqF-like_C_4"/>
</dbReference>
<keyword evidence="16" id="KW-0732">Signal</keyword>
<feature type="domain" description="Peptidase M16 N-terminal" evidence="17">
    <location>
        <begin position="60"/>
        <end position="177"/>
    </location>
</feature>
<feature type="compositionally biased region" description="Polar residues" evidence="15">
    <location>
        <begin position="32"/>
        <end position="41"/>
    </location>
</feature>
<dbReference type="Pfam" id="PF05193">
    <property type="entry name" value="Peptidase_M16_C"/>
    <property type="match status" value="1"/>
</dbReference>
<evidence type="ECO:0000256" key="9">
    <source>
        <dbReference type="ARBA" id="ARBA00022833"/>
    </source>
</evidence>
<evidence type="ECO:0000256" key="15">
    <source>
        <dbReference type="SAM" id="MobiDB-lite"/>
    </source>
</evidence>
<dbReference type="InterPro" id="IPR050626">
    <property type="entry name" value="Peptidase_M16"/>
</dbReference>
<dbReference type="SUPFAM" id="SSF63411">
    <property type="entry name" value="LuxS/MPP-like metallohydrolase"/>
    <property type="match status" value="4"/>
</dbReference>
<evidence type="ECO:0000256" key="1">
    <source>
        <dbReference type="ARBA" id="ARBA00001947"/>
    </source>
</evidence>
<evidence type="ECO:0000256" key="11">
    <source>
        <dbReference type="ARBA" id="ARBA00029597"/>
    </source>
</evidence>
<dbReference type="Gene3D" id="3.30.830.10">
    <property type="entry name" value="Metalloenzyme, LuxS/M16 peptidase-like"/>
    <property type="match status" value="4"/>
</dbReference>
<dbReference type="InterPro" id="IPR011765">
    <property type="entry name" value="Pept_M16_N"/>
</dbReference>
<dbReference type="EMBL" id="JAULRT010000035">
    <property type="protein sequence ID" value="MDO3381646.1"/>
    <property type="molecule type" value="Genomic_DNA"/>
</dbReference>
<evidence type="ECO:0000259" key="19">
    <source>
        <dbReference type="Pfam" id="PF16187"/>
    </source>
</evidence>
<dbReference type="Proteomes" id="UP001168380">
    <property type="component" value="Unassembled WGS sequence"/>
</dbReference>
<keyword evidence="8" id="KW-0378">Hydrolase</keyword>
<dbReference type="Pfam" id="PF16187">
    <property type="entry name" value="Peptidase_M16_M"/>
    <property type="match status" value="1"/>
</dbReference>
<name>A0ABT8TC10_9GAMM</name>
<comment type="caution">
    <text evidence="21">The sequence shown here is derived from an EMBL/GenBank/DDBJ whole genome shotgun (WGS) entry which is preliminary data.</text>
</comment>
<dbReference type="InterPro" id="IPR007863">
    <property type="entry name" value="Peptidase_M16_C"/>
</dbReference>
<keyword evidence="7" id="KW-0479">Metal-binding</keyword>
<evidence type="ECO:0000256" key="7">
    <source>
        <dbReference type="ARBA" id="ARBA00022723"/>
    </source>
</evidence>
<evidence type="ECO:0000256" key="12">
    <source>
        <dbReference type="ARBA" id="ARBA00031184"/>
    </source>
</evidence>
<evidence type="ECO:0000259" key="20">
    <source>
        <dbReference type="Pfam" id="PF22456"/>
    </source>
</evidence>
<accession>A0ABT8TC10</accession>
<evidence type="ECO:0000256" key="8">
    <source>
        <dbReference type="ARBA" id="ARBA00022801"/>
    </source>
</evidence>
<feature type="domain" description="Peptidase M16 C-terminal" evidence="18">
    <location>
        <begin position="220"/>
        <end position="399"/>
    </location>
</feature>
<feature type="domain" description="Peptidase M16 middle/third" evidence="19">
    <location>
        <begin position="412"/>
        <end position="681"/>
    </location>
</feature>
<proteinExistence type="inferred from homology"/>
<evidence type="ECO:0000256" key="2">
    <source>
        <dbReference type="ARBA" id="ARBA00002184"/>
    </source>
</evidence>
<keyword evidence="22" id="KW-1185">Reference proteome</keyword>
<feature type="domain" description="Coenzyme PQQ synthesis protein F-like C-terminal lobe" evidence="20">
    <location>
        <begin position="783"/>
        <end position="876"/>
    </location>
</feature>
<sequence length="934" mass="106423">MTALKNFFIVMVALVSVAACAPSATQRGLGEEQSSAQNIRKSPNDEREYRSITLPNELQVVLISDTSIEVSGASLSVGVGSYQNPPEIPGLAHYLEHMLFLGTEKYPEPNSFQTFVQQNAGFSNAYTATDHTNYFFQIGEGAFAEALDRYSDYFKSPTFDREYSDKERHAVDSEWSMGRKQDGRIINRLRGVTADPANPASRMSVGNLQTLVDQPGMPLYETMLSFYQEHYSANNMKLALFGKQSLDSLEVLAREHFSEIPNRQVERAEIAKRGLTEKVTGQHIYYRPQKPTRQLVIEFAIEDNTDQWPVKPNRYLANLISSEEPGTAAEVLRKKGWVDDFTASISPDYYGPDGMFMVNIGVTESGLEHEDDIIATVFAYLDKIRKDGVDETYFREYKAMVEKQFADLQMPNPLNQAIGFSSSLFDVPLAHLIDFHYVYERFDPEAIDDVLQQLKLNNARIWHINPQVDVDTAIPYYEGQYRIQSFTEQELQQWQTLAEKMTLALPEENDLFSSANAKVIEPSIDTPVQVVSEEGIEAWLAHSMYHPSEHGYVQIMFNTELPQLSAENRVMSDLINRIFALQTTALRDKAGRAGIGIGIERPRDNHALTLSGYSEKHPLLYSRLLKRWVEMEVDEQSFTIAMEGFRDWLDGRAKADPNRQLFTELDRLMSTPSWSDEQLREASQAITLEKINRYQHELVVKNRIRIFAFGNYNRQMVKQLVATTKNQLPGEWQKRERYLSQYRTPEVGQALTYAGETQHTDNALLQAFYSPVADLGIGARLLLLNSVFHQAFYNKLRTEDQVGYVVGSSIDRIGDYWGFILYAQTTNTELDDLSQRFTDFVQSYPAELTAIEPAVFETLRESVIAQINQPPGNFYDDYPRFLNDFYRGNDQFNTRNKLISEISATGKAEVEQLYQSLLIDGEAQPVEVSLQGSR</sequence>
<evidence type="ECO:0000256" key="14">
    <source>
        <dbReference type="RuleBase" id="RU004447"/>
    </source>
</evidence>
<dbReference type="PROSITE" id="PS00143">
    <property type="entry name" value="INSULINASE"/>
    <property type="match status" value="1"/>
</dbReference>
<comment type="similarity">
    <text evidence="3 14">Belongs to the peptidase M16 family.</text>
</comment>
<feature type="signal peptide" evidence="16">
    <location>
        <begin position="1"/>
        <end position="21"/>
    </location>
</feature>
<comment type="cofactor">
    <cofactor evidence="1">
        <name>Zn(2+)</name>
        <dbReference type="ChEBI" id="CHEBI:29105"/>
    </cofactor>
</comment>
<evidence type="ECO:0000259" key="17">
    <source>
        <dbReference type="Pfam" id="PF00675"/>
    </source>
</evidence>
<dbReference type="PANTHER" id="PTHR43690">
    <property type="entry name" value="NARDILYSIN"/>
    <property type="match status" value="1"/>
</dbReference>
<dbReference type="InterPro" id="IPR011249">
    <property type="entry name" value="Metalloenz_LuxS/M16"/>
</dbReference>
<protein>
    <recommendedName>
        <fullName evidence="5">Protease 3</fullName>
        <ecNumber evidence="4">3.4.24.55</ecNumber>
    </recommendedName>
    <alternativeName>
        <fullName evidence="13">Pitrilysin</fullName>
    </alternativeName>
    <alternativeName>
        <fullName evidence="12">Protease III</fullName>
    </alternativeName>
    <alternativeName>
        <fullName evidence="11">Protease pi</fullName>
    </alternativeName>
</protein>
<organism evidence="21 22">
    <name type="scientific">Gilvimarinus algae</name>
    <dbReference type="NCBI Taxonomy" id="3058037"/>
    <lineage>
        <taxon>Bacteria</taxon>
        <taxon>Pseudomonadati</taxon>
        <taxon>Pseudomonadota</taxon>
        <taxon>Gammaproteobacteria</taxon>
        <taxon>Cellvibrionales</taxon>
        <taxon>Cellvibrionaceae</taxon>
        <taxon>Gilvimarinus</taxon>
    </lineage>
</organism>
<comment type="function">
    <text evidence="2">Endopeptidase that degrades small peptides of less than 7 kDa, such as glucagon and insulin.</text>
</comment>
<gene>
    <name evidence="21" type="ORF">QWI16_05625</name>
</gene>
<reference evidence="21" key="1">
    <citation type="submission" date="2023-07" db="EMBL/GenBank/DDBJ databases">
        <title>Gilvimarinus algae sp. nov., isolated from the surface of Kelp.</title>
        <authorList>
            <person name="Sun Y.Y."/>
            <person name="Gong Y."/>
            <person name="Du Z.J."/>
        </authorList>
    </citation>
    <scope>NUCLEOTIDE SEQUENCE</scope>
    <source>
        <strain evidence="21">SDUM040014</strain>
    </source>
</reference>
<dbReference type="PROSITE" id="PS51257">
    <property type="entry name" value="PROKAR_LIPOPROTEIN"/>
    <property type="match status" value="1"/>
</dbReference>
<evidence type="ECO:0000256" key="4">
    <source>
        <dbReference type="ARBA" id="ARBA00012449"/>
    </source>
</evidence>
<keyword evidence="6" id="KW-0645">Protease</keyword>
<feature type="region of interest" description="Disordered" evidence="15">
    <location>
        <begin position="26"/>
        <end position="48"/>
    </location>
</feature>
<evidence type="ECO:0000256" key="10">
    <source>
        <dbReference type="ARBA" id="ARBA00023049"/>
    </source>
</evidence>
<evidence type="ECO:0000256" key="3">
    <source>
        <dbReference type="ARBA" id="ARBA00007261"/>
    </source>
</evidence>
<dbReference type="Pfam" id="PF00675">
    <property type="entry name" value="Peptidase_M16"/>
    <property type="match status" value="1"/>
</dbReference>
<dbReference type="InterPro" id="IPR032632">
    <property type="entry name" value="Peptidase_M16_M"/>
</dbReference>
<evidence type="ECO:0000313" key="22">
    <source>
        <dbReference type="Proteomes" id="UP001168380"/>
    </source>
</evidence>
<dbReference type="RefSeq" id="WP_302711786.1">
    <property type="nucleotide sequence ID" value="NZ_JAULRT010000035.1"/>
</dbReference>
<evidence type="ECO:0000256" key="6">
    <source>
        <dbReference type="ARBA" id="ARBA00022670"/>
    </source>
</evidence>
<keyword evidence="9" id="KW-0862">Zinc</keyword>
<feature type="chain" id="PRO_5045094615" description="Protease 3" evidence="16">
    <location>
        <begin position="22"/>
        <end position="934"/>
    </location>
</feature>
<evidence type="ECO:0000256" key="5">
    <source>
        <dbReference type="ARBA" id="ARBA00017565"/>
    </source>
</evidence>
<evidence type="ECO:0000259" key="18">
    <source>
        <dbReference type="Pfam" id="PF05193"/>
    </source>
</evidence>
<evidence type="ECO:0000256" key="16">
    <source>
        <dbReference type="SAM" id="SignalP"/>
    </source>
</evidence>
<dbReference type="Pfam" id="PF22456">
    <property type="entry name" value="PqqF-like_C_4"/>
    <property type="match status" value="1"/>
</dbReference>
<keyword evidence="10" id="KW-0482">Metalloprotease</keyword>
<dbReference type="InterPro" id="IPR001431">
    <property type="entry name" value="Pept_M16_Zn_BS"/>
</dbReference>
<evidence type="ECO:0000313" key="21">
    <source>
        <dbReference type="EMBL" id="MDO3381646.1"/>
    </source>
</evidence>
<dbReference type="PANTHER" id="PTHR43690:SF18">
    <property type="entry name" value="INSULIN-DEGRADING ENZYME-RELATED"/>
    <property type="match status" value="1"/>
</dbReference>